<gene>
    <name evidence="2" type="ORF">CMV_029334</name>
</gene>
<name>A0A8J4QEM5_9ROSI</name>
<feature type="region of interest" description="Disordered" evidence="1">
    <location>
        <begin position="242"/>
        <end position="265"/>
    </location>
</feature>
<accession>A0A8J4QEM5</accession>
<sequence length="450" mass="47730">MLELDNYANSGIGQSKFVAQHLKNNSGIKSSISFADAVHGHEVQVRRKNQFEKQNPVVKQNPVSLAGPMTLEGRVAGSRSSIEAFNVGITKPVGIQRKSPLNFKSKGSEHAFGKNHELGKPDWAGNSLTIEVIAEGKRRVAWHKVGLRSSLCVSRDQREPCGSRANICPVVDLDKDGFQVGLHSEPNGPSRLEVSDSPPRRNLSLLSLKDQVLAKSKATHEASDVQDVIGVDFALAEESPELSEKANSVRQPAPTTATSAATQTETSCGPAIVSVADGGSFSDGSLARASPAELDRADIGLLHTTRSDLVSVSPSEHLGCPAETMAVAMSLIPGGPCAVESLLTLGNAETEGERSFKGLELSTSVLSPPRVGIEANQSVLALSEVETAYTVEALGDVESSSPLMSINPLGVVVTAELNKNTEVRRLDNTFAVSNWVKQRLPSLSSDMSKG</sequence>
<comment type="caution">
    <text evidence="2">The sequence shown here is derived from an EMBL/GenBank/DDBJ whole genome shotgun (WGS) entry which is preliminary data.</text>
</comment>
<proteinExistence type="predicted"/>
<evidence type="ECO:0000313" key="2">
    <source>
        <dbReference type="EMBL" id="KAF3944179.1"/>
    </source>
</evidence>
<feature type="compositionally biased region" description="Low complexity" evidence="1">
    <location>
        <begin position="251"/>
        <end position="265"/>
    </location>
</feature>
<protein>
    <submittedName>
        <fullName evidence="2">Uncharacterized protein</fullName>
    </submittedName>
</protein>
<dbReference type="EMBL" id="JRKL02012675">
    <property type="protein sequence ID" value="KAF3944179.1"/>
    <property type="molecule type" value="Genomic_DNA"/>
</dbReference>
<evidence type="ECO:0000256" key="1">
    <source>
        <dbReference type="SAM" id="MobiDB-lite"/>
    </source>
</evidence>
<dbReference type="Proteomes" id="UP000737018">
    <property type="component" value="Unassembled WGS sequence"/>
</dbReference>
<organism evidence="2 3">
    <name type="scientific">Castanea mollissima</name>
    <name type="common">Chinese chestnut</name>
    <dbReference type="NCBI Taxonomy" id="60419"/>
    <lineage>
        <taxon>Eukaryota</taxon>
        <taxon>Viridiplantae</taxon>
        <taxon>Streptophyta</taxon>
        <taxon>Embryophyta</taxon>
        <taxon>Tracheophyta</taxon>
        <taxon>Spermatophyta</taxon>
        <taxon>Magnoliopsida</taxon>
        <taxon>eudicotyledons</taxon>
        <taxon>Gunneridae</taxon>
        <taxon>Pentapetalae</taxon>
        <taxon>rosids</taxon>
        <taxon>fabids</taxon>
        <taxon>Fagales</taxon>
        <taxon>Fagaceae</taxon>
        <taxon>Castanea</taxon>
    </lineage>
</organism>
<dbReference type="AlphaFoldDB" id="A0A8J4QEM5"/>
<evidence type="ECO:0000313" key="3">
    <source>
        <dbReference type="Proteomes" id="UP000737018"/>
    </source>
</evidence>
<reference evidence="2" key="1">
    <citation type="submission" date="2020-03" db="EMBL/GenBank/DDBJ databases">
        <title>Castanea mollissima Vanexum genome sequencing.</title>
        <authorList>
            <person name="Staton M."/>
        </authorList>
    </citation>
    <scope>NUCLEOTIDE SEQUENCE</scope>
    <source>
        <tissue evidence="2">Leaf</tissue>
    </source>
</reference>
<keyword evidence="3" id="KW-1185">Reference proteome</keyword>